<protein>
    <submittedName>
        <fullName evidence="3">YdiY family protein</fullName>
    </submittedName>
</protein>
<evidence type="ECO:0000313" key="4">
    <source>
        <dbReference type="Proteomes" id="UP001500074"/>
    </source>
</evidence>
<evidence type="ECO:0000256" key="2">
    <source>
        <dbReference type="SAM" id="SignalP"/>
    </source>
</evidence>
<keyword evidence="2" id="KW-0732">Signal</keyword>
<evidence type="ECO:0000313" key="3">
    <source>
        <dbReference type="EMBL" id="GAA5175295.1"/>
    </source>
</evidence>
<dbReference type="InterPro" id="IPR007433">
    <property type="entry name" value="DUF481"/>
</dbReference>
<feature type="signal peptide" evidence="2">
    <location>
        <begin position="1"/>
        <end position="32"/>
    </location>
</feature>
<gene>
    <name evidence="3" type="ORF">GCM10023342_18280</name>
</gene>
<dbReference type="RefSeq" id="WP_345472619.1">
    <property type="nucleotide sequence ID" value="NZ_BAABKI010000019.1"/>
</dbReference>
<feature type="region of interest" description="Disordered" evidence="1">
    <location>
        <begin position="260"/>
        <end position="281"/>
    </location>
</feature>
<comment type="caution">
    <text evidence="3">The sequence shown here is derived from an EMBL/GenBank/DDBJ whole genome shotgun (WGS) entry which is preliminary data.</text>
</comment>
<proteinExistence type="predicted"/>
<accession>A0ABP9RDU3</accession>
<sequence length="301" mass="33097">MPRLIATATQTPVLSAATAVLSLLCSPLTAAAQDSLFYAPPAPEDDAPEFTGQAELGYTSLSGNTDSSTLLAKGRLTWLTGHWTQTLRAETRKVEENDNTSAEQYLLGGRERYDLEGPHYLFGFTRWEKDRFSGYDYQFTTIAGYGRQLLAGPDHVLSLEAGPGYRHDELESGEGDDLAVGYGALDYQWNFSEGSSFQQELSVEGTAQNVTTRAFSAVTAQLNAHLALRLSHEIERNSQPPRRRQFQYRSHHRGVTAVSLVADRSNPEASEPDEKAGPEGADLLVRSRYRVNLANAMAQPP</sequence>
<reference evidence="4" key="1">
    <citation type="journal article" date="2019" name="Int. J. Syst. Evol. Microbiol.">
        <title>The Global Catalogue of Microorganisms (GCM) 10K type strain sequencing project: providing services to taxonomists for standard genome sequencing and annotation.</title>
        <authorList>
            <consortium name="The Broad Institute Genomics Platform"/>
            <consortium name="The Broad Institute Genome Sequencing Center for Infectious Disease"/>
            <person name="Wu L."/>
            <person name="Ma J."/>
        </authorList>
    </citation>
    <scope>NUCLEOTIDE SEQUENCE [LARGE SCALE GENOMIC DNA]</scope>
    <source>
        <strain evidence="4">JCM 18472</strain>
    </source>
</reference>
<organism evidence="3 4">
    <name type="scientific">Modicisalibacter zincidurans</name>
    <dbReference type="NCBI Taxonomy" id="1178777"/>
    <lineage>
        <taxon>Bacteria</taxon>
        <taxon>Pseudomonadati</taxon>
        <taxon>Pseudomonadota</taxon>
        <taxon>Gammaproteobacteria</taxon>
        <taxon>Oceanospirillales</taxon>
        <taxon>Halomonadaceae</taxon>
        <taxon>Modicisalibacter</taxon>
    </lineage>
</organism>
<dbReference type="Proteomes" id="UP001500074">
    <property type="component" value="Unassembled WGS sequence"/>
</dbReference>
<name>A0ABP9RDU3_9GAMM</name>
<keyword evidence="4" id="KW-1185">Reference proteome</keyword>
<dbReference type="Pfam" id="PF04338">
    <property type="entry name" value="DUF481"/>
    <property type="match status" value="1"/>
</dbReference>
<evidence type="ECO:0000256" key="1">
    <source>
        <dbReference type="SAM" id="MobiDB-lite"/>
    </source>
</evidence>
<dbReference type="EMBL" id="BAABKI010000019">
    <property type="protein sequence ID" value="GAA5175295.1"/>
    <property type="molecule type" value="Genomic_DNA"/>
</dbReference>
<feature type="chain" id="PRO_5045906200" evidence="2">
    <location>
        <begin position="33"/>
        <end position="301"/>
    </location>
</feature>